<dbReference type="Gene3D" id="1.20.120.790">
    <property type="entry name" value="Heat shock protein 90, C-terminal domain"/>
    <property type="match status" value="1"/>
</dbReference>
<evidence type="ECO:0000313" key="8">
    <source>
        <dbReference type="Proteomes" id="UP001629536"/>
    </source>
</evidence>
<dbReference type="InterPro" id="IPR036890">
    <property type="entry name" value="HATPase_C_sf"/>
</dbReference>
<evidence type="ECO:0000313" key="7">
    <source>
        <dbReference type="EMBL" id="MFM1525187.1"/>
    </source>
</evidence>
<keyword evidence="5" id="KW-0346">Stress response</keyword>
<organism evidence="7 8">
    <name type="scientific">Helcococcus bovis</name>
    <dbReference type="NCBI Taxonomy" id="3153252"/>
    <lineage>
        <taxon>Bacteria</taxon>
        <taxon>Bacillati</taxon>
        <taxon>Bacillota</taxon>
        <taxon>Tissierellia</taxon>
        <taxon>Tissierellales</taxon>
        <taxon>Peptoniphilaceae</taxon>
        <taxon>Helcococcus</taxon>
    </lineage>
</organism>
<dbReference type="InterPro" id="IPR003594">
    <property type="entry name" value="HATPase_dom"/>
</dbReference>
<feature type="domain" description="Histidine kinase/HSP90-like ATPase" evidence="6">
    <location>
        <begin position="23"/>
        <end position="173"/>
    </location>
</feature>
<gene>
    <name evidence="5 7" type="primary">htpG</name>
    <name evidence="7" type="ORF">ABGF40_05810</name>
</gene>
<name>A0ABW9F6W1_9FIRM</name>
<keyword evidence="2 5" id="KW-0547">Nucleotide-binding</keyword>
<dbReference type="InterPro" id="IPR019805">
    <property type="entry name" value="Heat_shock_protein_90_CS"/>
</dbReference>
<dbReference type="Proteomes" id="UP001629536">
    <property type="component" value="Unassembled WGS sequence"/>
</dbReference>
<feature type="region of interest" description="A; substrate-binding" evidence="5">
    <location>
        <begin position="1"/>
        <end position="335"/>
    </location>
</feature>
<proteinExistence type="inferred from homology"/>
<dbReference type="InterPro" id="IPR020575">
    <property type="entry name" value="Hsp90_N"/>
</dbReference>
<dbReference type="Pfam" id="PF13589">
    <property type="entry name" value="HATPase_c_3"/>
    <property type="match status" value="1"/>
</dbReference>
<dbReference type="Gene3D" id="3.30.230.80">
    <property type="match status" value="1"/>
</dbReference>
<keyword evidence="8" id="KW-1185">Reference proteome</keyword>
<dbReference type="InterPro" id="IPR001404">
    <property type="entry name" value="Hsp90_fam"/>
</dbReference>
<dbReference type="PROSITE" id="PS00298">
    <property type="entry name" value="HSP90"/>
    <property type="match status" value="1"/>
</dbReference>
<comment type="similarity">
    <text evidence="1 5">Belongs to the heat shock protein 90 family.</text>
</comment>
<dbReference type="Gene3D" id="3.40.50.11260">
    <property type="match status" value="1"/>
</dbReference>
<dbReference type="InterPro" id="IPR020568">
    <property type="entry name" value="Ribosomal_Su5_D2-typ_SF"/>
</dbReference>
<dbReference type="SMART" id="SM00387">
    <property type="entry name" value="HATPase_c"/>
    <property type="match status" value="1"/>
</dbReference>
<dbReference type="SUPFAM" id="SSF55874">
    <property type="entry name" value="ATPase domain of HSP90 chaperone/DNA topoisomerase II/histidine kinase"/>
    <property type="match status" value="1"/>
</dbReference>
<dbReference type="NCBIfam" id="NF003555">
    <property type="entry name" value="PRK05218.1"/>
    <property type="match status" value="1"/>
</dbReference>
<dbReference type="SUPFAM" id="SSF54211">
    <property type="entry name" value="Ribosomal protein S5 domain 2-like"/>
    <property type="match status" value="1"/>
</dbReference>
<sequence length="621" mass="71617">MKKQFETESKRILDLMINSIYTNKEIFLRELISNASDAIDKRYFNSIKSGETLDKKALQIFIDLDKNDRTITISDNGIGMTKEDLENNLGTIAKSGSLDFKNINKDDEISIIGQFGVGFYSSFMVADKIEVKTKTENGEALLWISEGADGYEILESSKNEVGTEIKLFLKENTEGDDFDEYLNQGFIRYLVKKYSNYIKYPIKMNVEKSKPGEDGNTENYTEEEVLNSMIPIWKKNKNDVTDEEYKNFYHAQRYGFDEPLSWIHLNAEGIINYKSILYIPSQKPFEYYTSNFTGGLELYSNGVMIMEKNEDLLPSYLSFVKGIVDSEDLSLNISREILQNDIRMVSISKNLEKKVLSELKFILNSDKQRYGKFFEEFGLSLKAGIYESQGAKKKEIEDLLLFKTSKSKEMVTLEKYLDNKKEDQEFIYYATGESYENIDSMPALQMLKKKDIEVIYLDEHIDEFVIKVMESYRDIKFKSAFDEEIELEDNSVKDSDKKEDVNQKELFNKMKEVLGDEIVDVKASKRLVDDASFLTSKGDISIEMEKTLSMQQNPMGIKAQKVLEINPNHILYAKLMDALSKNDTDEISLITNVLYNQARLISGLKVEDIVKFTQDINSLIK</sequence>
<keyword evidence="4 5" id="KW-0143">Chaperone</keyword>
<evidence type="ECO:0000256" key="1">
    <source>
        <dbReference type="ARBA" id="ARBA00008239"/>
    </source>
</evidence>
<dbReference type="HAMAP" id="MF_00505">
    <property type="entry name" value="HSP90"/>
    <property type="match status" value="1"/>
</dbReference>
<comment type="subunit">
    <text evidence="5">Homodimer.</text>
</comment>
<dbReference type="PRINTS" id="PR00775">
    <property type="entry name" value="HEATSHOCK90"/>
</dbReference>
<evidence type="ECO:0000256" key="5">
    <source>
        <dbReference type="HAMAP-Rule" id="MF_00505"/>
    </source>
</evidence>
<dbReference type="PIRSF" id="PIRSF002583">
    <property type="entry name" value="Hsp90"/>
    <property type="match status" value="1"/>
</dbReference>
<comment type="subcellular location">
    <subcellularLocation>
        <location evidence="5">Cytoplasm</location>
    </subcellularLocation>
</comment>
<dbReference type="Gene3D" id="3.30.565.10">
    <property type="entry name" value="Histidine kinase-like ATPase, C-terminal domain"/>
    <property type="match status" value="1"/>
</dbReference>
<evidence type="ECO:0000256" key="3">
    <source>
        <dbReference type="ARBA" id="ARBA00022840"/>
    </source>
</evidence>
<dbReference type="PANTHER" id="PTHR11528">
    <property type="entry name" value="HEAT SHOCK PROTEIN 90 FAMILY MEMBER"/>
    <property type="match status" value="1"/>
</dbReference>
<keyword evidence="5" id="KW-0963">Cytoplasm</keyword>
<dbReference type="InterPro" id="IPR037196">
    <property type="entry name" value="HSP90_C"/>
</dbReference>
<protein>
    <recommendedName>
        <fullName evidence="5">Chaperone protein HtpG</fullName>
    </recommendedName>
    <alternativeName>
        <fullName evidence="5">Heat shock protein HtpG</fullName>
    </alternativeName>
    <alternativeName>
        <fullName evidence="5">High temperature protein G</fullName>
    </alternativeName>
</protein>
<dbReference type="RefSeq" id="WP_408126702.1">
    <property type="nucleotide sequence ID" value="NZ_JBFNFH010000013.1"/>
</dbReference>
<reference evidence="7 8" key="1">
    <citation type="journal article" date="2024" name="Front. Microbiol.">
        <title>Pangenomic and biochemical analyses of Helcococcus ovis reveal widespread tetracycline resistance and a novel bacterial species, Helcococcus bovis.</title>
        <authorList>
            <person name="Cunha F."/>
            <person name="Zhai Y."/>
            <person name="Casaro S."/>
            <person name="Jones K.L."/>
            <person name="Hernandez M."/>
            <person name="Bisinotto R.S."/>
            <person name="Kariyawasam S."/>
            <person name="Brown M.B."/>
            <person name="Phillips A."/>
            <person name="Jeong K.C."/>
            <person name="Galvao K.N."/>
        </authorList>
    </citation>
    <scope>NUCLEOTIDE SEQUENCE [LARGE SCALE GENOMIC DNA]</scope>
    <source>
        <strain evidence="7 8">KG197</strain>
    </source>
</reference>
<comment type="caution">
    <text evidence="7">The sequence shown here is derived from an EMBL/GenBank/DDBJ whole genome shotgun (WGS) entry which is preliminary data.</text>
</comment>
<comment type="caution">
    <text evidence="5">Lacks conserved residue(s) required for the propagation of feature annotation.</text>
</comment>
<evidence type="ECO:0000256" key="2">
    <source>
        <dbReference type="ARBA" id="ARBA00022741"/>
    </source>
</evidence>
<dbReference type="SUPFAM" id="SSF110942">
    <property type="entry name" value="HSP90 C-terminal domain"/>
    <property type="match status" value="1"/>
</dbReference>
<keyword evidence="3 5" id="KW-0067">ATP-binding</keyword>
<dbReference type="Pfam" id="PF00183">
    <property type="entry name" value="HSP90"/>
    <property type="match status" value="1"/>
</dbReference>
<comment type="function">
    <text evidence="5">Molecular chaperone. Has ATPase activity.</text>
</comment>
<evidence type="ECO:0000256" key="4">
    <source>
        <dbReference type="ARBA" id="ARBA00023186"/>
    </source>
</evidence>
<evidence type="ECO:0000259" key="6">
    <source>
        <dbReference type="SMART" id="SM00387"/>
    </source>
</evidence>
<dbReference type="CDD" id="cd16927">
    <property type="entry name" value="HATPase_Hsp90-like"/>
    <property type="match status" value="1"/>
</dbReference>
<accession>A0ABW9F6W1</accession>
<dbReference type="EMBL" id="JBFNFH010000013">
    <property type="protein sequence ID" value="MFM1525187.1"/>
    <property type="molecule type" value="Genomic_DNA"/>
</dbReference>
<feature type="region of interest" description="C" evidence="5">
    <location>
        <begin position="547"/>
        <end position="621"/>
    </location>
</feature>